<dbReference type="AlphaFoldDB" id="A0A6I0EVN0"/>
<name>A0A6I0EVN0_9FIRM</name>
<evidence type="ECO:0000313" key="4">
    <source>
        <dbReference type="Proteomes" id="UP000468766"/>
    </source>
</evidence>
<dbReference type="InterPro" id="IPR016186">
    <property type="entry name" value="C-type_lectin-like/link_sf"/>
</dbReference>
<reference evidence="3 4" key="1">
    <citation type="submission" date="2019-10" db="EMBL/GenBank/DDBJ databases">
        <title>Whole-genome sequence of the extremophile Heliorestis acidaminivorans DSM 24790.</title>
        <authorList>
            <person name="Kyndt J.A."/>
            <person name="Meyer T.E."/>
        </authorList>
    </citation>
    <scope>NUCLEOTIDE SEQUENCE [LARGE SCALE GENOMIC DNA]</scope>
    <source>
        <strain evidence="3 4">DSM 24790</strain>
    </source>
</reference>
<dbReference type="InterPro" id="IPR050111">
    <property type="entry name" value="C-type_lectin/snaclec_domain"/>
</dbReference>
<evidence type="ECO:0000313" key="3">
    <source>
        <dbReference type="EMBL" id="KAB2950833.1"/>
    </source>
</evidence>
<keyword evidence="1" id="KW-0732">Signal</keyword>
<dbReference type="Proteomes" id="UP000468766">
    <property type="component" value="Unassembled WGS sequence"/>
</dbReference>
<evidence type="ECO:0000259" key="2">
    <source>
        <dbReference type="PROSITE" id="PS50041"/>
    </source>
</evidence>
<sequence length="320" mass="36786">MKKMRKSKKMLAFLLTLLFTFSLILPSAALARQCSVMDMNFFGWATGKVVVDPHRGKTYGLFDVNKNWYEANAFAQSLGGQLVTITSKQEQDLINHLLTYGKRQYYWMGASDEEVEGQWGWVTGEPFRYTNWAPGEPNNYGGENYMALLRTNGLWNDLFGRRNELQISPVTFGLLVEWDFSYNPCLNTPTIYDSSTGNYYALYDQGMVWSDAKRFAENHGGHLATITSHREQNILKFLLATGKRSFYWLGGTDEVVEGQWQWITGEPWTYSNWGRNFPNNWGGEDYLKVINFGDEIGKWVDSYGAWIGNPESHGLIVEWK</sequence>
<protein>
    <recommendedName>
        <fullName evidence="2">C-type lectin domain-containing protein</fullName>
    </recommendedName>
</protein>
<dbReference type="CDD" id="cd03603">
    <property type="entry name" value="CLECT_VCBS"/>
    <property type="match status" value="1"/>
</dbReference>
<dbReference type="EMBL" id="WBXO01000021">
    <property type="protein sequence ID" value="KAB2950833.1"/>
    <property type="molecule type" value="Genomic_DNA"/>
</dbReference>
<feature type="signal peptide" evidence="1">
    <location>
        <begin position="1"/>
        <end position="31"/>
    </location>
</feature>
<keyword evidence="4" id="KW-1185">Reference proteome</keyword>
<dbReference type="Pfam" id="PF00059">
    <property type="entry name" value="Lectin_C"/>
    <property type="match status" value="2"/>
</dbReference>
<dbReference type="Gene3D" id="3.10.100.10">
    <property type="entry name" value="Mannose-Binding Protein A, subunit A"/>
    <property type="match status" value="2"/>
</dbReference>
<dbReference type="SMART" id="SM00034">
    <property type="entry name" value="CLECT"/>
    <property type="match status" value="2"/>
</dbReference>
<organism evidence="3 4">
    <name type="scientific">Heliorestis acidaminivorans</name>
    <dbReference type="NCBI Taxonomy" id="553427"/>
    <lineage>
        <taxon>Bacteria</taxon>
        <taxon>Bacillati</taxon>
        <taxon>Bacillota</taxon>
        <taxon>Clostridia</taxon>
        <taxon>Eubacteriales</taxon>
        <taxon>Heliobacteriaceae</taxon>
        <taxon>Heliorestis</taxon>
    </lineage>
</organism>
<dbReference type="InterPro" id="IPR016187">
    <property type="entry name" value="CTDL_fold"/>
</dbReference>
<dbReference type="OrthoDB" id="1818597at2"/>
<accession>A0A6I0EVN0</accession>
<dbReference type="InterPro" id="IPR034007">
    <property type="entry name" value="CTLD_bac"/>
</dbReference>
<proteinExistence type="predicted"/>
<gene>
    <name evidence="3" type="ORF">F9B85_13875</name>
</gene>
<comment type="caution">
    <text evidence="3">The sequence shown here is derived from an EMBL/GenBank/DDBJ whole genome shotgun (WGS) entry which is preliminary data.</text>
</comment>
<dbReference type="PANTHER" id="PTHR22803">
    <property type="entry name" value="MANNOSE, PHOSPHOLIPASE, LECTIN RECEPTOR RELATED"/>
    <property type="match status" value="1"/>
</dbReference>
<dbReference type="InterPro" id="IPR001304">
    <property type="entry name" value="C-type_lectin-like"/>
</dbReference>
<feature type="domain" description="C-type lectin" evidence="2">
    <location>
        <begin position="54"/>
        <end position="157"/>
    </location>
</feature>
<evidence type="ECO:0000256" key="1">
    <source>
        <dbReference type="SAM" id="SignalP"/>
    </source>
</evidence>
<feature type="chain" id="PRO_5026099213" description="C-type lectin domain-containing protein" evidence="1">
    <location>
        <begin position="32"/>
        <end position="320"/>
    </location>
</feature>
<feature type="domain" description="C-type lectin" evidence="2">
    <location>
        <begin position="195"/>
        <end position="301"/>
    </location>
</feature>
<dbReference type="PROSITE" id="PS50041">
    <property type="entry name" value="C_TYPE_LECTIN_2"/>
    <property type="match status" value="2"/>
</dbReference>
<dbReference type="SUPFAM" id="SSF56436">
    <property type="entry name" value="C-type lectin-like"/>
    <property type="match status" value="2"/>
</dbReference>
<dbReference type="CDD" id="cd00037">
    <property type="entry name" value="CLECT"/>
    <property type="match status" value="1"/>
</dbReference>